<comment type="caution">
    <text evidence="1">The sequence shown here is derived from an EMBL/GenBank/DDBJ whole genome shotgun (WGS) entry which is preliminary data.</text>
</comment>
<keyword evidence="2" id="KW-1185">Reference proteome</keyword>
<name>A0A433CWF4_9FUNG</name>
<dbReference type="AlphaFoldDB" id="A0A433CWF4"/>
<sequence length="251" mass="28174">MSYSTTTVGLVFRKALELAKITCFTILWGLHLGSWQPAHDLTVCIPFSYTPRSFTLQQILKRAHQPTTDAEALGAYGSIPSTRVCPLADSSDSTRMPITFQTTLFIHSVSGRRVSLQNDLEGTHITVRLAYFKNRQQRRLSLLSSKSTRLYSSPCSHLSDLNNGRGAQGVPADWLLRLHDPIPSHSPSFFVTHADVACSFPFYSMQKSYMRHYGLRTKLTCAQPFNTRGAPLRGEAAGFHQRPNLVRRVYV</sequence>
<organism evidence="1 2">
    <name type="scientific">Jimgerdemannia flammicorona</name>
    <dbReference type="NCBI Taxonomy" id="994334"/>
    <lineage>
        <taxon>Eukaryota</taxon>
        <taxon>Fungi</taxon>
        <taxon>Fungi incertae sedis</taxon>
        <taxon>Mucoromycota</taxon>
        <taxon>Mucoromycotina</taxon>
        <taxon>Endogonomycetes</taxon>
        <taxon>Endogonales</taxon>
        <taxon>Endogonaceae</taxon>
        <taxon>Jimgerdemannia</taxon>
    </lineage>
</organism>
<evidence type="ECO:0000313" key="2">
    <source>
        <dbReference type="Proteomes" id="UP000268093"/>
    </source>
</evidence>
<accession>A0A433CWF4</accession>
<dbReference type="Proteomes" id="UP000268093">
    <property type="component" value="Unassembled WGS sequence"/>
</dbReference>
<reference evidence="1 2" key="1">
    <citation type="journal article" date="2018" name="New Phytol.">
        <title>Phylogenomics of Endogonaceae and evolution of mycorrhizas within Mucoromycota.</title>
        <authorList>
            <person name="Chang Y."/>
            <person name="Desiro A."/>
            <person name="Na H."/>
            <person name="Sandor L."/>
            <person name="Lipzen A."/>
            <person name="Clum A."/>
            <person name="Barry K."/>
            <person name="Grigoriev I.V."/>
            <person name="Martin F.M."/>
            <person name="Stajich J.E."/>
            <person name="Smith M.E."/>
            <person name="Bonito G."/>
            <person name="Spatafora J.W."/>
        </authorList>
    </citation>
    <scope>NUCLEOTIDE SEQUENCE [LARGE SCALE GENOMIC DNA]</scope>
    <source>
        <strain evidence="1 2">GMNB39</strain>
    </source>
</reference>
<gene>
    <name evidence="1" type="ORF">BC936DRAFT_137910</name>
</gene>
<dbReference type="EMBL" id="RBNI01012124">
    <property type="protein sequence ID" value="RUP42915.1"/>
    <property type="molecule type" value="Genomic_DNA"/>
</dbReference>
<protein>
    <submittedName>
        <fullName evidence="1">Uncharacterized protein</fullName>
    </submittedName>
</protein>
<proteinExistence type="predicted"/>
<evidence type="ECO:0000313" key="1">
    <source>
        <dbReference type="EMBL" id="RUP42915.1"/>
    </source>
</evidence>